<feature type="domain" description="LysM" evidence="5">
    <location>
        <begin position="347"/>
        <end position="393"/>
    </location>
</feature>
<proteinExistence type="predicted"/>
<evidence type="ECO:0000259" key="5">
    <source>
        <dbReference type="PROSITE" id="PS51782"/>
    </source>
</evidence>
<dbReference type="GO" id="GO:0008061">
    <property type="term" value="F:chitin binding"/>
    <property type="evidence" value="ECO:0007669"/>
    <property type="project" value="UniProtKB-KW"/>
</dbReference>
<dbReference type="AlphaFoldDB" id="A0A8E2F5F0"/>
<dbReference type="InterPro" id="IPR018392">
    <property type="entry name" value="LysM"/>
</dbReference>
<reference evidence="6 7" key="1">
    <citation type="journal article" date="2016" name="Nat. Commun.">
        <title>Ectomycorrhizal ecology is imprinted in the genome of the dominant symbiotic fungus Cenococcum geophilum.</title>
        <authorList>
            <consortium name="DOE Joint Genome Institute"/>
            <person name="Peter M."/>
            <person name="Kohler A."/>
            <person name="Ohm R.A."/>
            <person name="Kuo A."/>
            <person name="Krutzmann J."/>
            <person name="Morin E."/>
            <person name="Arend M."/>
            <person name="Barry K.W."/>
            <person name="Binder M."/>
            <person name="Choi C."/>
            <person name="Clum A."/>
            <person name="Copeland A."/>
            <person name="Grisel N."/>
            <person name="Haridas S."/>
            <person name="Kipfer T."/>
            <person name="LaButti K."/>
            <person name="Lindquist E."/>
            <person name="Lipzen A."/>
            <person name="Maire R."/>
            <person name="Meier B."/>
            <person name="Mihaltcheva S."/>
            <person name="Molinier V."/>
            <person name="Murat C."/>
            <person name="Poggeler S."/>
            <person name="Quandt C.A."/>
            <person name="Sperisen C."/>
            <person name="Tritt A."/>
            <person name="Tisserant E."/>
            <person name="Crous P.W."/>
            <person name="Henrissat B."/>
            <person name="Nehls U."/>
            <person name="Egli S."/>
            <person name="Spatafora J.W."/>
            <person name="Grigoriev I.V."/>
            <person name="Martin F.M."/>
        </authorList>
    </citation>
    <scope>NUCLEOTIDE SEQUENCE [LARGE SCALE GENOMIC DNA]</scope>
    <source>
        <strain evidence="6 7">CBS 207.34</strain>
    </source>
</reference>
<dbReference type="OrthoDB" id="5985073at2759"/>
<dbReference type="CDD" id="cd00118">
    <property type="entry name" value="LysM"/>
    <property type="match status" value="3"/>
</dbReference>
<dbReference type="InterPro" id="IPR052210">
    <property type="entry name" value="LysM1-like"/>
</dbReference>
<evidence type="ECO:0000313" key="6">
    <source>
        <dbReference type="EMBL" id="OCL10882.1"/>
    </source>
</evidence>
<feature type="chain" id="PRO_5034430247" evidence="4">
    <location>
        <begin position="19"/>
        <end position="728"/>
    </location>
</feature>
<feature type="domain" description="LysM" evidence="5">
    <location>
        <begin position="644"/>
        <end position="690"/>
    </location>
</feature>
<dbReference type="PROSITE" id="PS51782">
    <property type="entry name" value="LYSM"/>
    <property type="match status" value="3"/>
</dbReference>
<dbReference type="SUPFAM" id="SSF54106">
    <property type="entry name" value="LysM domain"/>
    <property type="match status" value="2"/>
</dbReference>
<feature type="domain" description="LysM" evidence="5">
    <location>
        <begin position="259"/>
        <end position="307"/>
    </location>
</feature>
<feature type="signal peptide" evidence="4">
    <location>
        <begin position="1"/>
        <end position="18"/>
    </location>
</feature>
<dbReference type="PANTHER" id="PTHR34997">
    <property type="entry name" value="AM15"/>
    <property type="match status" value="1"/>
</dbReference>
<sequence>MLLTIFFIFSLYIQFEFSQSYQLHDVDNTIMIGAPSSCLNAYNANVSCSNSVGFLYSSPFQNFDEDALRALCTDACFASLQNHRNNVTSACSGGVQYYDSMDNTSWVPSTLDDVLIYAFNLTCLKRSDGTFCNTWFQRVQNSTAPVDCDECILGSAQQDISSPLNQDEGLRSQYSSLTSSCSAHGYPIITASSLLLSTNTPATRTCSGTSYTIKPTDDFYSVPRSQSLSTEQLLNSNGLPYNATQFPKSGSLCIEQKCSTHVLKLNDTCQAIASAANITTVQLMAWNVNINDFCSNLNDFINNTLCISNPLGDFTIPANSSPNATLVTTAAPTPTNVAPNVTINCGQYYQVQAGDDCSTISLKFGITFSDFVFLNPNVNGNYTNLWLGYSYCIAPVGDITTYPGYGGSPTGTIPPFMPGPSTSLTWDNPAATTYPSETTIPLANNTRVDWHYRYIWLNDTSAGPEASDCWAVANFAGIDHAQFALWNPSIDQNIPEANTTSYDYNCSLSSSVSYCIAVASPTSLTATNLQPPSPRASGEIAGCLDWDVITDAVPCDVYLSNIGLTLASFYQMNPSVKSDCSGMNLGTYYCLGTNSTGLDTPDNSTVTPPATTTGSSSRSPATSAGNGITTPTPIQTGMISSCNKFYKVASGNTCYDIAMNNTIALDNFYAWNPAVKSDCSGLQANVFVCIGIIAGSSATKTTTASPSHTQVSSRLCLTSLMKPMIGVI</sequence>
<dbReference type="PANTHER" id="PTHR34997:SF1">
    <property type="entry name" value="PEPTIDOGLYCAN-BINDING LYSIN DOMAIN"/>
    <property type="match status" value="1"/>
</dbReference>
<name>A0A8E2F5F0_9PEZI</name>
<dbReference type="SMART" id="SM00257">
    <property type="entry name" value="LysM"/>
    <property type="match status" value="3"/>
</dbReference>
<feature type="region of interest" description="Disordered" evidence="3">
    <location>
        <begin position="600"/>
        <end position="630"/>
    </location>
</feature>
<dbReference type="EMBL" id="KV749144">
    <property type="protein sequence ID" value="OCL10882.1"/>
    <property type="molecule type" value="Genomic_DNA"/>
</dbReference>
<protein>
    <submittedName>
        <fullName evidence="6">Carbohydrate-binding module family 50 protein</fullName>
    </submittedName>
</protein>
<dbReference type="Proteomes" id="UP000250140">
    <property type="component" value="Unassembled WGS sequence"/>
</dbReference>
<keyword evidence="7" id="KW-1185">Reference proteome</keyword>
<organism evidence="6 7">
    <name type="scientific">Glonium stellatum</name>
    <dbReference type="NCBI Taxonomy" id="574774"/>
    <lineage>
        <taxon>Eukaryota</taxon>
        <taxon>Fungi</taxon>
        <taxon>Dikarya</taxon>
        <taxon>Ascomycota</taxon>
        <taxon>Pezizomycotina</taxon>
        <taxon>Dothideomycetes</taxon>
        <taxon>Pleosporomycetidae</taxon>
        <taxon>Gloniales</taxon>
        <taxon>Gloniaceae</taxon>
        <taxon>Glonium</taxon>
    </lineage>
</organism>
<keyword evidence="2" id="KW-0843">Virulence</keyword>
<evidence type="ECO:0000256" key="1">
    <source>
        <dbReference type="ARBA" id="ARBA00022669"/>
    </source>
</evidence>
<evidence type="ECO:0000256" key="2">
    <source>
        <dbReference type="ARBA" id="ARBA00023026"/>
    </source>
</evidence>
<accession>A0A8E2F5F0</accession>
<dbReference type="Pfam" id="PF01476">
    <property type="entry name" value="LysM"/>
    <property type="match status" value="3"/>
</dbReference>
<evidence type="ECO:0000313" key="7">
    <source>
        <dbReference type="Proteomes" id="UP000250140"/>
    </source>
</evidence>
<evidence type="ECO:0000256" key="3">
    <source>
        <dbReference type="SAM" id="MobiDB-lite"/>
    </source>
</evidence>
<keyword evidence="4" id="KW-0732">Signal</keyword>
<dbReference type="Gene3D" id="3.10.350.10">
    <property type="entry name" value="LysM domain"/>
    <property type="match status" value="3"/>
</dbReference>
<evidence type="ECO:0000256" key="4">
    <source>
        <dbReference type="SAM" id="SignalP"/>
    </source>
</evidence>
<dbReference type="InterPro" id="IPR036779">
    <property type="entry name" value="LysM_dom_sf"/>
</dbReference>
<keyword evidence="1" id="KW-0147">Chitin-binding</keyword>
<gene>
    <name evidence="6" type="ORF">AOQ84DRAFT_425768</name>
</gene>